<evidence type="ECO:0000256" key="1">
    <source>
        <dbReference type="SAM" id="MobiDB-lite"/>
    </source>
</evidence>
<name>A0ABR2H657_9EUKA</name>
<feature type="compositionally biased region" description="Basic and acidic residues" evidence="1">
    <location>
        <begin position="159"/>
        <end position="170"/>
    </location>
</feature>
<organism evidence="2 3">
    <name type="scientific">Tritrichomonas musculus</name>
    <dbReference type="NCBI Taxonomy" id="1915356"/>
    <lineage>
        <taxon>Eukaryota</taxon>
        <taxon>Metamonada</taxon>
        <taxon>Parabasalia</taxon>
        <taxon>Tritrichomonadida</taxon>
        <taxon>Tritrichomonadidae</taxon>
        <taxon>Tritrichomonas</taxon>
    </lineage>
</organism>
<feature type="region of interest" description="Disordered" evidence="1">
    <location>
        <begin position="1"/>
        <end position="25"/>
    </location>
</feature>
<feature type="compositionally biased region" description="Basic and acidic residues" evidence="1">
    <location>
        <begin position="10"/>
        <end position="23"/>
    </location>
</feature>
<feature type="compositionally biased region" description="Polar residues" evidence="1">
    <location>
        <begin position="201"/>
        <end position="211"/>
    </location>
</feature>
<feature type="region of interest" description="Disordered" evidence="1">
    <location>
        <begin position="44"/>
        <end position="108"/>
    </location>
</feature>
<proteinExistence type="predicted"/>
<comment type="caution">
    <text evidence="2">The sequence shown here is derived from an EMBL/GenBank/DDBJ whole genome shotgun (WGS) entry which is preliminary data.</text>
</comment>
<dbReference type="EMBL" id="JAPFFF010000043">
    <property type="protein sequence ID" value="KAK8840920.1"/>
    <property type="molecule type" value="Genomic_DNA"/>
</dbReference>
<accession>A0ABR2H657</accession>
<keyword evidence="3" id="KW-1185">Reference proteome</keyword>
<dbReference type="Proteomes" id="UP001470230">
    <property type="component" value="Unassembled WGS sequence"/>
</dbReference>
<protein>
    <submittedName>
        <fullName evidence="2">Uncharacterized protein</fullName>
    </submittedName>
</protein>
<feature type="compositionally biased region" description="Polar residues" evidence="1">
    <location>
        <begin position="171"/>
        <end position="192"/>
    </location>
</feature>
<reference evidence="2 3" key="1">
    <citation type="submission" date="2024-04" db="EMBL/GenBank/DDBJ databases">
        <title>Tritrichomonas musculus Genome.</title>
        <authorList>
            <person name="Alves-Ferreira E."/>
            <person name="Grigg M."/>
            <person name="Lorenzi H."/>
            <person name="Galac M."/>
        </authorList>
    </citation>
    <scope>NUCLEOTIDE SEQUENCE [LARGE SCALE GENOMIC DNA]</scope>
    <source>
        <strain evidence="2 3">EAF2021</strain>
    </source>
</reference>
<feature type="region of interest" description="Disordered" evidence="1">
    <location>
        <begin position="137"/>
        <end position="211"/>
    </location>
</feature>
<gene>
    <name evidence="2" type="ORF">M9Y10_027752</name>
</gene>
<feature type="compositionally biased region" description="Basic and acidic residues" evidence="1">
    <location>
        <begin position="74"/>
        <end position="108"/>
    </location>
</feature>
<evidence type="ECO:0000313" key="2">
    <source>
        <dbReference type="EMBL" id="KAK8840920.1"/>
    </source>
</evidence>
<evidence type="ECO:0000313" key="3">
    <source>
        <dbReference type="Proteomes" id="UP001470230"/>
    </source>
</evidence>
<feature type="compositionally biased region" description="Acidic residues" evidence="1">
    <location>
        <begin position="50"/>
        <end position="60"/>
    </location>
</feature>
<sequence>MDPVLEELEASLRRDQEENKDLPDQVVIDGVELSNIRVREISLEPKLEGQEEPENNENEEFNPRLTEDDSEQIVSRDTEDNQASNHDEVMKEIEESLRRDQEENQKLPDRIVLDGIEFTNIRVRDISLEPKIEEDQIQRIEQEEEPLPVIKSRSVSLPTEKEPEQEKEQKSTVQPNKPTLGATLSSTRSPAPTRNAAVKQDAQQQPKQESSTTSKLIVISIACVMVAYIVAKLFK</sequence>